<dbReference type="AlphaFoldDB" id="A0A0D2F6G4"/>
<protein>
    <submittedName>
        <fullName evidence="1">Uncharacterized protein</fullName>
    </submittedName>
</protein>
<dbReference type="HOGENOM" id="CLU_1539824_0_0_1"/>
<dbReference type="Proteomes" id="UP000054266">
    <property type="component" value="Unassembled WGS sequence"/>
</dbReference>
<organism evidence="1 2">
    <name type="scientific">Phialophora macrospora</name>
    <dbReference type="NCBI Taxonomy" id="1851006"/>
    <lineage>
        <taxon>Eukaryota</taxon>
        <taxon>Fungi</taxon>
        <taxon>Dikarya</taxon>
        <taxon>Ascomycota</taxon>
        <taxon>Pezizomycotina</taxon>
        <taxon>Eurotiomycetes</taxon>
        <taxon>Chaetothyriomycetidae</taxon>
        <taxon>Chaetothyriales</taxon>
        <taxon>Herpotrichiellaceae</taxon>
        <taxon>Phialophora</taxon>
    </lineage>
</organism>
<reference evidence="1 2" key="1">
    <citation type="submission" date="2015-01" db="EMBL/GenBank/DDBJ databases">
        <title>The Genome Sequence of Capronia semiimmersa CBS27337.</title>
        <authorList>
            <consortium name="The Broad Institute Genomics Platform"/>
            <person name="Cuomo C."/>
            <person name="de Hoog S."/>
            <person name="Gorbushina A."/>
            <person name="Stielow B."/>
            <person name="Teixiera M."/>
            <person name="Abouelleil A."/>
            <person name="Chapman S.B."/>
            <person name="Priest M."/>
            <person name="Young S.K."/>
            <person name="Wortman J."/>
            <person name="Nusbaum C."/>
            <person name="Birren B."/>
        </authorList>
    </citation>
    <scope>NUCLEOTIDE SEQUENCE [LARGE SCALE GENOMIC DNA]</scope>
    <source>
        <strain evidence="1 2">CBS 27337</strain>
    </source>
</reference>
<evidence type="ECO:0000313" key="2">
    <source>
        <dbReference type="Proteomes" id="UP000054266"/>
    </source>
</evidence>
<gene>
    <name evidence="1" type="ORF">PV04_10334</name>
</gene>
<name>A0A0D2F6G4_9EURO</name>
<proteinExistence type="predicted"/>
<dbReference type="EMBL" id="KN846962">
    <property type="protein sequence ID" value="KIW63498.1"/>
    <property type="molecule type" value="Genomic_DNA"/>
</dbReference>
<evidence type="ECO:0000313" key="1">
    <source>
        <dbReference type="EMBL" id="KIW63498.1"/>
    </source>
</evidence>
<sequence>MLHQVESPARRGGVSGSVLSLLATIPRSATPPTIIRKVSREISSEVHFISSFILAVPHFHFIFSQTHIPTESSLKSILLQKHHLPESSLQSIFVQNMVTWSQPLSEPSFDSGPFSPETASASPWRCLPTPLSEQLVTNGNAAGMEKKRDVKNHSPYKVANREWRTTPVDKAWWG</sequence>
<accession>A0A0D2F6G4</accession>
<keyword evidence="2" id="KW-1185">Reference proteome</keyword>